<dbReference type="RefSeq" id="WP_103524107.1">
    <property type="nucleotide sequence ID" value="NZ_JAIZDC010000007.1"/>
</dbReference>
<evidence type="ECO:0000313" key="3">
    <source>
        <dbReference type="Proteomes" id="UP000274139"/>
    </source>
</evidence>
<gene>
    <name evidence="2" type="ORF">EAY64_07225</name>
</gene>
<dbReference type="Proteomes" id="UP000274139">
    <property type="component" value="Unassembled WGS sequence"/>
</dbReference>
<name>A0A454JJZ4_9NEIS</name>
<comment type="caution">
    <text evidence="2">The sequence shown here is derived from an EMBL/GenBank/DDBJ whole genome shotgun (WGS) entry which is preliminary data.</text>
</comment>
<keyword evidence="3" id="KW-1185">Reference proteome</keyword>
<reference evidence="2 3" key="1">
    <citation type="submission" date="2018-10" db="EMBL/GenBank/DDBJ databases">
        <title>Draft genome sequence of Aquitalea MWU14-2217 isolated from a wild cranberry bog in Provincetown, Massachusetts.</title>
        <authorList>
            <person name="Ebadzadsahrai G."/>
            <person name="Soby S."/>
        </authorList>
    </citation>
    <scope>NUCLEOTIDE SEQUENCE [LARGE SCALE GENOMIC DNA]</scope>
    <source>
        <strain evidence="2 3">MWU14-2217</strain>
    </source>
</reference>
<dbReference type="InterPro" id="IPR013783">
    <property type="entry name" value="Ig-like_fold"/>
</dbReference>
<organism evidence="2 3">
    <name type="scientific">Aquitalea palustris</name>
    <dbReference type="NCBI Taxonomy" id="2480983"/>
    <lineage>
        <taxon>Bacteria</taxon>
        <taxon>Pseudomonadati</taxon>
        <taxon>Pseudomonadota</taxon>
        <taxon>Betaproteobacteria</taxon>
        <taxon>Neisseriales</taxon>
        <taxon>Chromobacteriaceae</taxon>
        <taxon>Aquitalea</taxon>
    </lineage>
</organism>
<dbReference type="AlphaFoldDB" id="A0A454JJZ4"/>
<dbReference type="Gene3D" id="2.60.40.10">
    <property type="entry name" value="Immunoglobulins"/>
    <property type="match status" value="1"/>
</dbReference>
<proteinExistence type="predicted"/>
<evidence type="ECO:0000259" key="1">
    <source>
        <dbReference type="Pfam" id="PF19077"/>
    </source>
</evidence>
<dbReference type="Pfam" id="PF19077">
    <property type="entry name" value="Big_13"/>
    <property type="match status" value="1"/>
</dbReference>
<protein>
    <recommendedName>
        <fullName evidence="1">Bacterial Ig-like domain-containing protein</fullName>
    </recommendedName>
</protein>
<feature type="domain" description="Bacterial Ig-like" evidence="1">
    <location>
        <begin position="267"/>
        <end position="339"/>
    </location>
</feature>
<dbReference type="OrthoDB" id="8595114at2"/>
<sequence>MINGSAINSTAINTHSVSSGGAPQPSADQLSVPMTLDVSTLPTGSLSTPISLAVLPVSLPATGWDVRVLVGGADLSDRVEGELEIEAEEGAARIASVVLSLAAGDSLASFGGQSLVIDVQPMIGGAWVRRFTGKVSLPQFDLEAGRVTLHGTDNRHELLAQSSRSALAALLGGYWSDHVGGEAANSLQYAEGRLETVAGSFDLDAYGNPRLTDWAMAGQTATVTDDDIKDGSLEVRPVALSDVTNLVTNDTVGLGAVSTTSICGLIHDSANDTGKSVTDNLTANTRPLIGGTVEPGATVTLTIGGQSVVTTASGTGYFAVRPPYALAAGIHTPHITVTSSWTWEAWGTSFTVATAAEANEGAVSSAASEKVASTDCTLEYRYPRLHLAETVYQWTMGISYPELVLGRNGHAFILPERSLFESAASQSGWIVDKTAYTSPKQGTSVVGYIDRNGNIINGAPGPAADVIEMLIFKNEYTGAAALDPRCETATLWLHRRIAQPVTERWRVTVSAPDSVSALGTRKAQGATAAIDATSSFNADAWEKDLKVEPVIKASTDYTSLPTVSRADIDAALVCLAAKARRQILASHRASRVTFTTVASATLDLSQRLQVDSADLHAIGKVARFVERYAIDSGRAETDIELAISALVGVGTAQDDPLQSPVITGAANLSQSATVPVPSAWEGLGDLVDGTSWTTGATGDTTSQYPRSVALTTQAIHPYMTDPIDRPMSYAVTVAIPVDPFELR</sequence>
<dbReference type="InterPro" id="IPR044016">
    <property type="entry name" value="Big_13"/>
</dbReference>
<dbReference type="EMBL" id="RFAR01000024">
    <property type="protein sequence ID" value="RMC99557.1"/>
    <property type="molecule type" value="Genomic_DNA"/>
</dbReference>
<accession>A0A454JJZ4</accession>
<evidence type="ECO:0000313" key="2">
    <source>
        <dbReference type="EMBL" id="RMC99557.1"/>
    </source>
</evidence>